<gene>
    <name evidence="1" type="ORF">C6P99_01865</name>
</gene>
<accession>A0AB37B1G6</accession>
<reference evidence="1 2" key="1">
    <citation type="submission" date="2018-03" db="EMBL/GenBank/DDBJ databases">
        <authorList>
            <person name="Nguyen K."/>
            <person name="Fouts D."/>
            <person name="Sutton G."/>
        </authorList>
    </citation>
    <scope>NUCLEOTIDE SEQUENCE [LARGE SCALE GENOMIC DNA]</scope>
    <source>
        <strain evidence="1 2">AU14328</strain>
    </source>
</reference>
<dbReference type="Proteomes" id="UP000237811">
    <property type="component" value="Unassembled WGS sequence"/>
</dbReference>
<sequence>MTTHNLGTAPIRCPACGGTQFIEHGGEQPDGVDPNIAATCAGCSKTLTKGEIDELVRKIGDAFSDAIGDALRKALKKF</sequence>
<evidence type="ECO:0000313" key="1">
    <source>
        <dbReference type="EMBL" id="PRE55623.1"/>
    </source>
</evidence>
<organism evidence="1 2">
    <name type="scientific">Burkholderia multivorans</name>
    <dbReference type="NCBI Taxonomy" id="87883"/>
    <lineage>
        <taxon>Bacteria</taxon>
        <taxon>Pseudomonadati</taxon>
        <taxon>Pseudomonadota</taxon>
        <taxon>Betaproteobacteria</taxon>
        <taxon>Burkholderiales</taxon>
        <taxon>Burkholderiaceae</taxon>
        <taxon>Burkholderia</taxon>
        <taxon>Burkholderia cepacia complex</taxon>
    </lineage>
</organism>
<proteinExistence type="predicted"/>
<evidence type="ECO:0008006" key="3">
    <source>
        <dbReference type="Google" id="ProtNLM"/>
    </source>
</evidence>
<protein>
    <recommendedName>
        <fullName evidence="3">Bacteriophage protein</fullName>
    </recommendedName>
</protein>
<dbReference type="EMBL" id="PVFR01000007">
    <property type="protein sequence ID" value="PRE55623.1"/>
    <property type="molecule type" value="Genomic_DNA"/>
</dbReference>
<dbReference type="RefSeq" id="WP_069220419.1">
    <property type="nucleotide sequence ID" value="NZ_CP013430.1"/>
</dbReference>
<dbReference type="AlphaFoldDB" id="A0AB37B1G6"/>
<name>A0AB37B1G6_9BURK</name>
<evidence type="ECO:0000313" key="2">
    <source>
        <dbReference type="Proteomes" id="UP000237811"/>
    </source>
</evidence>
<comment type="caution">
    <text evidence="1">The sequence shown here is derived from an EMBL/GenBank/DDBJ whole genome shotgun (WGS) entry which is preliminary data.</text>
</comment>